<proteinExistence type="predicted"/>
<sequence length="322" mass="36600">MEHSISEGGLNSILFDVGDNNSTEGNEHLSVSDVAIQQGPMLVLIGSAIKSLVLSISLQLMNHSGISKDEILSIEMCFDSLPLTHKFYANYAKKIGFITKVRNTNFEKTRKDFKIPINQSLHCNREGYQESRVKAASWINRIIATRCRVRIYVMVDREKESWMVSRLELRHSHHCSAKKLVHYYKYRELTMYAKCVISDNDVTVIRPNKTYLALANEAGGSSNLSILEKDARNYITSNCVVPTRMRILGDAELFRANKRDQPKLLYAIDVDDANKFRSALWVDPRCKASYEYYGDVVSFERYGLPFASFVGVNHHGKSTLLG</sequence>
<dbReference type="EMBL" id="SDMP01000016">
    <property type="protein sequence ID" value="RYR04155.1"/>
    <property type="molecule type" value="Genomic_DNA"/>
</dbReference>
<comment type="caution">
    <text evidence="2">The sequence shown here is derived from an EMBL/GenBank/DDBJ whole genome shotgun (WGS) entry which is preliminary data.</text>
</comment>
<organism evidence="2 3">
    <name type="scientific">Arachis hypogaea</name>
    <name type="common">Peanut</name>
    <dbReference type="NCBI Taxonomy" id="3818"/>
    <lineage>
        <taxon>Eukaryota</taxon>
        <taxon>Viridiplantae</taxon>
        <taxon>Streptophyta</taxon>
        <taxon>Embryophyta</taxon>
        <taxon>Tracheophyta</taxon>
        <taxon>Spermatophyta</taxon>
        <taxon>Magnoliopsida</taxon>
        <taxon>eudicotyledons</taxon>
        <taxon>Gunneridae</taxon>
        <taxon>Pentapetalae</taxon>
        <taxon>rosids</taxon>
        <taxon>fabids</taxon>
        <taxon>Fabales</taxon>
        <taxon>Fabaceae</taxon>
        <taxon>Papilionoideae</taxon>
        <taxon>50 kb inversion clade</taxon>
        <taxon>dalbergioids sensu lato</taxon>
        <taxon>Dalbergieae</taxon>
        <taxon>Pterocarpus clade</taxon>
        <taxon>Arachis</taxon>
    </lineage>
</organism>
<dbReference type="AlphaFoldDB" id="A0A444YQG9"/>
<dbReference type="Proteomes" id="UP000289738">
    <property type="component" value="Chromosome B06"/>
</dbReference>
<gene>
    <name evidence="2" type="ORF">Ahy_B06g083743</name>
</gene>
<feature type="domain" description="FAR1" evidence="1">
    <location>
        <begin position="86"/>
        <end position="175"/>
    </location>
</feature>
<dbReference type="PANTHER" id="PTHR47718">
    <property type="entry name" value="OS01G0519700 PROTEIN"/>
    <property type="match status" value="1"/>
</dbReference>
<evidence type="ECO:0000313" key="2">
    <source>
        <dbReference type="EMBL" id="RYR04155.1"/>
    </source>
</evidence>
<reference evidence="2 3" key="1">
    <citation type="submission" date="2019-01" db="EMBL/GenBank/DDBJ databases">
        <title>Sequencing of cultivated peanut Arachis hypogaea provides insights into genome evolution and oil improvement.</title>
        <authorList>
            <person name="Chen X."/>
        </authorList>
    </citation>
    <scope>NUCLEOTIDE SEQUENCE [LARGE SCALE GENOMIC DNA]</scope>
    <source>
        <strain evidence="3">cv. Fuhuasheng</strain>
        <tissue evidence="2">Leaves</tissue>
    </source>
</reference>
<protein>
    <recommendedName>
        <fullName evidence="1">FAR1 domain-containing protein</fullName>
    </recommendedName>
</protein>
<name>A0A444YQG9_ARAHY</name>
<keyword evidence="3" id="KW-1185">Reference proteome</keyword>
<dbReference type="STRING" id="3818.A0A444YQG9"/>
<dbReference type="InterPro" id="IPR004330">
    <property type="entry name" value="FAR1_DNA_bnd_dom"/>
</dbReference>
<dbReference type="Pfam" id="PF03101">
    <property type="entry name" value="FAR1"/>
    <property type="match status" value="1"/>
</dbReference>
<accession>A0A444YQG9</accession>
<evidence type="ECO:0000313" key="3">
    <source>
        <dbReference type="Proteomes" id="UP000289738"/>
    </source>
</evidence>
<evidence type="ECO:0000259" key="1">
    <source>
        <dbReference type="Pfam" id="PF03101"/>
    </source>
</evidence>